<dbReference type="Gene3D" id="2.130.10.130">
    <property type="entry name" value="Integrin alpha, N-terminal"/>
    <property type="match status" value="1"/>
</dbReference>
<dbReference type="SUPFAM" id="SSF69318">
    <property type="entry name" value="Integrin alpha N-terminal domain"/>
    <property type="match status" value="1"/>
</dbReference>
<accession>A0A2M6WLB1</accession>
<reference evidence="3" key="1">
    <citation type="submission" date="2017-09" db="EMBL/GenBank/DDBJ databases">
        <title>Depth-based differentiation of microbial function through sediment-hosted aquifers and enrichment of novel symbionts in the deep terrestrial subsurface.</title>
        <authorList>
            <person name="Probst A.J."/>
            <person name="Ladd B."/>
            <person name="Jarett J.K."/>
            <person name="Geller-Mcgrath D.E."/>
            <person name="Sieber C.M.K."/>
            <person name="Emerson J.B."/>
            <person name="Anantharaman K."/>
            <person name="Thomas B.C."/>
            <person name="Malmstrom R."/>
            <person name="Stieglmeier M."/>
            <person name="Klingl A."/>
            <person name="Woyke T."/>
            <person name="Ryan C.M."/>
            <person name="Banfield J.F."/>
        </authorList>
    </citation>
    <scope>NUCLEOTIDE SEQUENCE [LARGE SCALE GENOMIC DNA]</scope>
</reference>
<dbReference type="InterPro" id="IPR028994">
    <property type="entry name" value="Integrin_alpha_N"/>
</dbReference>
<dbReference type="EMBL" id="PFAS01000067">
    <property type="protein sequence ID" value="PIT93546.1"/>
    <property type="molecule type" value="Genomic_DNA"/>
</dbReference>
<organism evidence="2 3">
    <name type="scientific">Candidatus Falkowbacteria bacterium CG10_big_fil_rev_8_21_14_0_10_43_11</name>
    <dbReference type="NCBI Taxonomy" id="1974568"/>
    <lineage>
        <taxon>Bacteria</taxon>
        <taxon>Candidatus Falkowiibacteriota</taxon>
    </lineage>
</organism>
<comment type="caution">
    <text evidence="2">The sequence shown here is derived from an EMBL/GenBank/DDBJ whole genome shotgun (WGS) entry which is preliminary data.</text>
</comment>
<gene>
    <name evidence="2" type="ORF">COU00_03800</name>
</gene>
<sequence length="163" mass="17207">MAAADLNFDGRDEIITGAGPGGGPHVRIFDQTGKVMGQFFAYNKNFRGGVSVAAGDVDGDGRDEIITGAGPGGGPHVRIFDRKGKVKEQFFAYNKNFRGGVNVAAADLNFDGRDEIITGAGPGGGPHVRIFSKTGVILNEFFGYDQNFRGGVNVSAIKVKIKK</sequence>
<keyword evidence="1" id="KW-0732">Signal</keyword>
<dbReference type="AlphaFoldDB" id="A0A2M6WLB1"/>
<proteinExistence type="predicted"/>
<protein>
    <recommendedName>
        <fullName evidence="4">VCBS repeat-containing protein</fullName>
    </recommendedName>
</protein>
<evidence type="ECO:0000313" key="3">
    <source>
        <dbReference type="Proteomes" id="UP000229335"/>
    </source>
</evidence>
<evidence type="ECO:0000313" key="2">
    <source>
        <dbReference type="EMBL" id="PIT93546.1"/>
    </source>
</evidence>
<dbReference type="InterPro" id="IPR013517">
    <property type="entry name" value="FG-GAP"/>
</dbReference>
<dbReference type="Pfam" id="PF01839">
    <property type="entry name" value="FG-GAP"/>
    <property type="match status" value="2"/>
</dbReference>
<evidence type="ECO:0008006" key="4">
    <source>
        <dbReference type="Google" id="ProtNLM"/>
    </source>
</evidence>
<evidence type="ECO:0000256" key="1">
    <source>
        <dbReference type="ARBA" id="ARBA00022729"/>
    </source>
</evidence>
<name>A0A2M6WLB1_9BACT</name>
<dbReference type="Proteomes" id="UP000229335">
    <property type="component" value="Unassembled WGS sequence"/>
</dbReference>